<organism evidence="2 3">
    <name type="scientific">Paucihalobacter ruber</name>
    <dbReference type="NCBI Taxonomy" id="2567861"/>
    <lineage>
        <taxon>Bacteria</taxon>
        <taxon>Pseudomonadati</taxon>
        <taxon>Bacteroidota</taxon>
        <taxon>Flavobacteriia</taxon>
        <taxon>Flavobacteriales</taxon>
        <taxon>Flavobacteriaceae</taxon>
        <taxon>Paucihalobacter</taxon>
    </lineage>
</organism>
<dbReference type="SUPFAM" id="SSF53448">
    <property type="entry name" value="Nucleotide-diphospho-sugar transferases"/>
    <property type="match status" value="1"/>
</dbReference>
<sequence length="521" mass="59993">MNFTEKDIQQIENQDLTLNDVKSQITLFKNGMNYVDLVSAAGVDNAIWRLNEDEVEHFSEFYSANSKNLEVIKFVPASGAATRMFKFLYKFLSDYNPEEQSVNSFINKHKQKDLSVFLVGLEKFPFYHIVKHKLAEDSVDFESLDDNEQAVLFVKMMLDEDQLDYGNYPKGLLPFHLYKNLTEATAFEEHLFETVLYAPTDKEVHIHFTISEAHEHKFKNEFNRIKEKVETTTNAKFKITFSYQKSSTNTIAVNLKNEPFRNTDGSLLFRPGGHGALIDNLNDLDADVIFIKNIDNVVTYKYKHQVALYKKVLAGILLELQGQIFDYQRLLEQPHLNENQLNAIAEFLQNKLNVHISSEFEKYSENYKIEYLQQQINKPIRICGMVKNEGEPGGGPFWVKDDNGKISLQIVESAQMDKDNKQQQAIADQASHFNPVDLVCGVKNYKGEKYDLKKFIDHNAAFITKKTQEGQELKALEKPGLWNGGMAFWNTVFVEVPLITFNPVKTVNDLLKPAHQVRKMD</sequence>
<dbReference type="AlphaFoldDB" id="A0A506PL86"/>
<evidence type="ECO:0000313" key="3">
    <source>
        <dbReference type="Proteomes" id="UP000317332"/>
    </source>
</evidence>
<keyword evidence="3" id="KW-1185">Reference proteome</keyword>
<feature type="domain" description="DUF4301" evidence="1">
    <location>
        <begin position="4"/>
        <end position="516"/>
    </location>
</feature>
<protein>
    <submittedName>
        <fullName evidence="2">DUF4301 family protein</fullName>
    </submittedName>
</protein>
<accession>A0A506PL86</accession>
<reference evidence="2 3" key="1">
    <citation type="submission" date="2019-06" db="EMBL/GenBank/DDBJ databases">
        <title>Flavobacteriaceae Paucihalobacterium erythroidium CWB-1, complete genome.</title>
        <authorList>
            <person name="Wu S."/>
        </authorList>
    </citation>
    <scope>NUCLEOTIDE SEQUENCE [LARGE SCALE GENOMIC DNA]</scope>
    <source>
        <strain evidence="2 3">CWB-1</strain>
    </source>
</reference>
<evidence type="ECO:0000313" key="2">
    <source>
        <dbReference type="EMBL" id="TPV34656.1"/>
    </source>
</evidence>
<proteinExistence type="predicted"/>
<gene>
    <name evidence="2" type="ORF">FJ651_03765</name>
</gene>
<comment type="caution">
    <text evidence="2">The sequence shown here is derived from an EMBL/GenBank/DDBJ whole genome shotgun (WGS) entry which is preliminary data.</text>
</comment>
<evidence type="ECO:0000259" key="1">
    <source>
        <dbReference type="Pfam" id="PF14134"/>
    </source>
</evidence>
<dbReference type="InterPro" id="IPR025393">
    <property type="entry name" value="DUF4301"/>
</dbReference>
<dbReference type="InterPro" id="IPR029044">
    <property type="entry name" value="Nucleotide-diphossugar_trans"/>
</dbReference>
<dbReference type="OrthoDB" id="5572060at2"/>
<dbReference type="Pfam" id="PF14134">
    <property type="entry name" value="DUF4301"/>
    <property type="match status" value="1"/>
</dbReference>
<dbReference type="RefSeq" id="WP_140989079.1">
    <property type="nucleotide sequence ID" value="NZ_VHIQ01000002.1"/>
</dbReference>
<name>A0A506PL86_9FLAO</name>
<dbReference type="EMBL" id="VHIQ01000002">
    <property type="protein sequence ID" value="TPV34656.1"/>
    <property type="molecule type" value="Genomic_DNA"/>
</dbReference>
<dbReference type="Proteomes" id="UP000317332">
    <property type="component" value="Unassembled WGS sequence"/>
</dbReference>